<dbReference type="PANTHER" id="PTHR10030:SF37">
    <property type="entry name" value="ALPHA-L-FUCOSIDASE-RELATED"/>
    <property type="match status" value="1"/>
</dbReference>
<evidence type="ECO:0000256" key="3">
    <source>
        <dbReference type="ARBA" id="ARBA00022729"/>
    </source>
</evidence>
<feature type="chain" id="PRO_5019100689" description="alpha-L-fucosidase" evidence="6">
    <location>
        <begin position="23"/>
        <end position="362"/>
    </location>
</feature>
<comment type="caution">
    <text evidence="8">The sequence shown here is derived from an EMBL/GenBank/DDBJ whole genome shotgun (WGS) entry which is preliminary data.</text>
</comment>
<organism evidence="8 9">
    <name type="scientific">Vitis vinifera</name>
    <name type="common">Grape</name>
    <dbReference type="NCBI Taxonomy" id="29760"/>
    <lineage>
        <taxon>Eukaryota</taxon>
        <taxon>Viridiplantae</taxon>
        <taxon>Streptophyta</taxon>
        <taxon>Embryophyta</taxon>
        <taxon>Tracheophyta</taxon>
        <taxon>Spermatophyta</taxon>
        <taxon>Magnoliopsida</taxon>
        <taxon>eudicotyledons</taxon>
        <taxon>Gunneridae</taxon>
        <taxon>Pentapetalae</taxon>
        <taxon>rosids</taxon>
        <taxon>Vitales</taxon>
        <taxon>Vitaceae</taxon>
        <taxon>Viteae</taxon>
        <taxon>Vitis</taxon>
    </lineage>
</organism>
<dbReference type="InterPro" id="IPR000933">
    <property type="entry name" value="Glyco_hydro_29"/>
</dbReference>
<dbReference type="EC" id="3.2.1.51" evidence="2"/>
<dbReference type="PANTHER" id="PTHR10030">
    <property type="entry name" value="ALPHA-L-FUCOSIDASE"/>
    <property type="match status" value="1"/>
</dbReference>
<proteinExistence type="inferred from homology"/>
<sequence length="362" mass="41046">MDKFWYFWCMIILLESFKLVDSNRELVITPPLPILPLPKSSQLKWQERELIMFLHFGVNTFTDSEWGTGHESPAIFNPTGLNASQWVEVAVEAGISLMILTAKHHDGFCLWPSKYTDHSVVSSPWRNGHGDVVRDLVTAAEARGVDVGLYLSPWDRHDRRYGKEKQYNEYYLAQLQELLHEYGNVREIWFDGAKGANAPNMSYYFGDWFAMVRELQTSINIFSDAGPDVRWVGNEKDSPGAHAGQPSTGHHCPLEMQAFISTPGDPKGTDWLPPECDVSIRPGCDHLWTFWAPREEDDEHCLKSKAANEGLRFNVVRIQEAIGLGQRIKRHEIYADGKLVGKGTTVGHKRLHRLGVGFMPGV</sequence>
<feature type="signal peptide" evidence="6">
    <location>
        <begin position="1"/>
        <end position="22"/>
    </location>
</feature>
<evidence type="ECO:0000256" key="2">
    <source>
        <dbReference type="ARBA" id="ARBA00012662"/>
    </source>
</evidence>
<dbReference type="Gene3D" id="3.20.20.80">
    <property type="entry name" value="Glycosidases"/>
    <property type="match status" value="1"/>
</dbReference>
<evidence type="ECO:0000313" key="9">
    <source>
        <dbReference type="Proteomes" id="UP000288805"/>
    </source>
</evidence>
<name>A0A438JGX3_VITVI</name>
<keyword evidence="4" id="KW-0378">Hydrolase</keyword>
<dbReference type="GO" id="GO:0004560">
    <property type="term" value="F:alpha-L-fucosidase activity"/>
    <property type="evidence" value="ECO:0007669"/>
    <property type="project" value="UniProtKB-EC"/>
</dbReference>
<dbReference type="InterPro" id="IPR057739">
    <property type="entry name" value="Glyco_hydro_29_N"/>
</dbReference>
<dbReference type="SUPFAM" id="SSF51445">
    <property type="entry name" value="(Trans)glycosidases"/>
    <property type="match status" value="1"/>
</dbReference>
<evidence type="ECO:0000256" key="1">
    <source>
        <dbReference type="ARBA" id="ARBA00007951"/>
    </source>
</evidence>
<keyword evidence="3 6" id="KW-0732">Signal</keyword>
<dbReference type="InterPro" id="IPR017853">
    <property type="entry name" value="GH"/>
</dbReference>
<evidence type="ECO:0000313" key="8">
    <source>
        <dbReference type="EMBL" id="RVX08195.1"/>
    </source>
</evidence>
<keyword evidence="5" id="KW-0326">Glycosidase</keyword>
<evidence type="ECO:0000256" key="6">
    <source>
        <dbReference type="SAM" id="SignalP"/>
    </source>
</evidence>
<protein>
    <recommendedName>
        <fullName evidence="2">alpha-L-fucosidase</fullName>
        <ecNumber evidence="2">3.2.1.51</ecNumber>
    </recommendedName>
</protein>
<gene>
    <name evidence="8" type="primary">FUC1_6</name>
    <name evidence="8" type="ORF">CK203_017691</name>
</gene>
<accession>A0A438JGX3</accession>
<feature type="domain" description="Glycoside hydrolase family 29 N-terminal" evidence="7">
    <location>
        <begin position="72"/>
        <end position="208"/>
    </location>
</feature>
<dbReference type="GO" id="GO:0005975">
    <property type="term" value="P:carbohydrate metabolic process"/>
    <property type="evidence" value="ECO:0007669"/>
    <property type="project" value="InterPro"/>
</dbReference>
<evidence type="ECO:0000256" key="5">
    <source>
        <dbReference type="ARBA" id="ARBA00023295"/>
    </source>
</evidence>
<evidence type="ECO:0000256" key="4">
    <source>
        <dbReference type="ARBA" id="ARBA00022801"/>
    </source>
</evidence>
<dbReference type="Proteomes" id="UP000288805">
    <property type="component" value="Unassembled WGS sequence"/>
</dbReference>
<evidence type="ECO:0000259" key="7">
    <source>
        <dbReference type="Pfam" id="PF01120"/>
    </source>
</evidence>
<dbReference type="AlphaFoldDB" id="A0A438JGX3"/>
<dbReference type="EMBL" id="QGNW01000042">
    <property type="protein sequence ID" value="RVX08195.1"/>
    <property type="molecule type" value="Genomic_DNA"/>
</dbReference>
<comment type="similarity">
    <text evidence="1">Belongs to the glycosyl hydrolase 29 family.</text>
</comment>
<dbReference type="Pfam" id="PF01120">
    <property type="entry name" value="Alpha_L_fucos"/>
    <property type="match status" value="1"/>
</dbReference>
<reference evidence="8 9" key="1">
    <citation type="journal article" date="2018" name="PLoS Genet.">
        <title>Population sequencing reveals clonal diversity and ancestral inbreeding in the grapevine cultivar Chardonnay.</title>
        <authorList>
            <person name="Roach M.J."/>
            <person name="Johnson D.L."/>
            <person name="Bohlmann J."/>
            <person name="van Vuuren H.J."/>
            <person name="Jones S.J."/>
            <person name="Pretorius I.S."/>
            <person name="Schmidt S.A."/>
            <person name="Borneman A.R."/>
        </authorList>
    </citation>
    <scope>NUCLEOTIDE SEQUENCE [LARGE SCALE GENOMIC DNA]</scope>
    <source>
        <strain evidence="9">cv. Chardonnay</strain>
        <tissue evidence="8">Leaf</tissue>
    </source>
</reference>
<dbReference type="SMART" id="SM00812">
    <property type="entry name" value="Alpha_L_fucos"/>
    <property type="match status" value="1"/>
</dbReference>